<feature type="domain" description="N-acetyltransferase" evidence="3">
    <location>
        <begin position="6"/>
        <end position="162"/>
    </location>
</feature>
<sequence>MSNAVCPARRLTEADAAQVCALMQGNPLFYRYHPPQPTPESIRTDMTALPPGKAMEDKWFVGFYDGDCLIAVMDLILNYPAADTAFIGLFMTAHDRQGCGLGSRILRDCIARLAAAGYHRLRLAVDEGNPQSLAFWTKNGFVLTGEVHPNDFSAYLPMERSI</sequence>
<dbReference type="RefSeq" id="WP_213541985.1">
    <property type="nucleotide sequence ID" value="NZ_AP023418.1"/>
</dbReference>
<dbReference type="InterPro" id="IPR050832">
    <property type="entry name" value="Bact_Acetyltransf"/>
</dbReference>
<organism evidence="4 5">
    <name type="scientific">Vescimonas coprocola</name>
    <dbReference type="NCBI Taxonomy" id="2714355"/>
    <lineage>
        <taxon>Bacteria</taxon>
        <taxon>Bacillati</taxon>
        <taxon>Bacillota</taxon>
        <taxon>Clostridia</taxon>
        <taxon>Eubacteriales</taxon>
        <taxon>Oscillospiraceae</taxon>
        <taxon>Vescimonas</taxon>
    </lineage>
</organism>
<accession>A0A810Q6C4</accession>
<evidence type="ECO:0000256" key="1">
    <source>
        <dbReference type="ARBA" id="ARBA00022679"/>
    </source>
</evidence>
<dbReference type="InterPro" id="IPR000182">
    <property type="entry name" value="GNAT_dom"/>
</dbReference>
<dbReference type="KEGG" id="vcop:MM50RIKEN_09890"/>
<dbReference type="AlphaFoldDB" id="A0A810Q6C4"/>
<dbReference type="PANTHER" id="PTHR43877:SF2">
    <property type="entry name" value="AMINOALKYLPHOSPHONATE N-ACETYLTRANSFERASE-RELATED"/>
    <property type="match status" value="1"/>
</dbReference>
<proteinExistence type="predicted"/>
<evidence type="ECO:0000313" key="5">
    <source>
        <dbReference type="Proteomes" id="UP000681035"/>
    </source>
</evidence>
<dbReference type="Pfam" id="PF00583">
    <property type="entry name" value="Acetyltransf_1"/>
    <property type="match status" value="1"/>
</dbReference>
<evidence type="ECO:0000259" key="3">
    <source>
        <dbReference type="PROSITE" id="PS51186"/>
    </source>
</evidence>
<evidence type="ECO:0000313" key="4">
    <source>
        <dbReference type="EMBL" id="BCK81226.1"/>
    </source>
</evidence>
<gene>
    <name evidence="4" type="ORF">MM50RIKEN_09890</name>
</gene>
<dbReference type="PROSITE" id="PS51186">
    <property type="entry name" value="GNAT"/>
    <property type="match status" value="1"/>
</dbReference>
<name>A0A810Q6C4_9FIRM</name>
<dbReference type="Gene3D" id="3.40.630.30">
    <property type="match status" value="1"/>
</dbReference>
<keyword evidence="1" id="KW-0808">Transferase</keyword>
<dbReference type="GO" id="GO:0016747">
    <property type="term" value="F:acyltransferase activity, transferring groups other than amino-acyl groups"/>
    <property type="evidence" value="ECO:0007669"/>
    <property type="project" value="InterPro"/>
</dbReference>
<reference evidence="4" key="1">
    <citation type="submission" date="2020-09" db="EMBL/GenBank/DDBJ databases">
        <title>New species isolated from human feces.</title>
        <authorList>
            <person name="Kitahara M."/>
            <person name="Shigeno Y."/>
            <person name="Shime M."/>
            <person name="Matsumoto Y."/>
            <person name="Nakamura S."/>
            <person name="Motooka D."/>
            <person name="Fukuoka S."/>
            <person name="Nishikawa H."/>
            <person name="Benno Y."/>
        </authorList>
    </citation>
    <scope>NUCLEOTIDE SEQUENCE</scope>
    <source>
        <strain evidence="4">MM50</strain>
    </source>
</reference>
<protein>
    <submittedName>
        <fullName evidence="4">N-acetyltransferase</fullName>
    </submittedName>
</protein>
<keyword evidence="5" id="KW-1185">Reference proteome</keyword>
<evidence type="ECO:0000256" key="2">
    <source>
        <dbReference type="ARBA" id="ARBA00023315"/>
    </source>
</evidence>
<dbReference type="Proteomes" id="UP000681035">
    <property type="component" value="Chromosome"/>
</dbReference>
<dbReference type="InterPro" id="IPR016181">
    <property type="entry name" value="Acyl_CoA_acyltransferase"/>
</dbReference>
<keyword evidence="2" id="KW-0012">Acyltransferase</keyword>
<dbReference type="SUPFAM" id="SSF55729">
    <property type="entry name" value="Acyl-CoA N-acyltransferases (Nat)"/>
    <property type="match status" value="1"/>
</dbReference>
<dbReference type="PANTHER" id="PTHR43877">
    <property type="entry name" value="AMINOALKYLPHOSPHONATE N-ACETYLTRANSFERASE-RELATED-RELATED"/>
    <property type="match status" value="1"/>
</dbReference>
<dbReference type="EMBL" id="AP023418">
    <property type="protein sequence ID" value="BCK81226.1"/>
    <property type="molecule type" value="Genomic_DNA"/>
</dbReference>